<evidence type="ECO:0000256" key="4">
    <source>
        <dbReference type="ARBA" id="ARBA00022729"/>
    </source>
</evidence>
<dbReference type="Gene3D" id="1.10.8.640">
    <property type="entry name" value="Cytochrome C biogenesis protein"/>
    <property type="match status" value="1"/>
</dbReference>
<dbReference type="STRING" id="1359163.NLO413_0177"/>
<dbReference type="InterPro" id="IPR051263">
    <property type="entry name" value="C-type_cytochrome_biogenesis"/>
</dbReference>
<dbReference type="CDD" id="cd16378">
    <property type="entry name" value="CcmH_N"/>
    <property type="match status" value="1"/>
</dbReference>
<protein>
    <recommendedName>
        <fullName evidence="6">Cytochrome c-type biogenesis protein</fullName>
    </recommendedName>
</protein>
<keyword evidence="6" id="KW-0812">Transmembrane</keyword>
<keyword evidence="4 6" id="KW-0732">Signal</keyword>
<evidence type="ECO:0000313" key="8">
    <source>
        <dbReference type="EMBL" id="KJV68812.1"/>
    </source>
</evidence>
<proteinExistence type="inferred from homology"/>
<dbReference type="GO" id="GO:0046872">
    <property type="term" value="F:metal ion binding"/>
    <property type="evidence" value="ECO:0007669"/>
    <property type="project" value="UniProtKB-KW"/>
</dbReference>
<dbReference type="Pfam" id="PF03918">
    <property type="entry name" value="CcmH"/>
    <property type="match status" value="1"/>
</dbReference>
<evidence type="ECO:0000259" key="7">
    <source>
        <dbReference type="Pfam" id="PF03918"/>
    </source>
</evidence>
<name>A0A0F3NM83_9RICK</name>
<gene>
    <name evidence="8" type="ORF">NLO413_0177</name>
</gene>
<keyword evidence="9" id="KW-1185">Reference proteome</keyword>
<dbReference type="GO" id="GO:0005886">
    <property type="term" value="C:plasma membrane"/>
    <property type="evidence" value="ECO:0007669"/>
    <property type="project" value="TreeGrafter"/>
</dbReference>
<comment type="function">
    <text evidence="6">Possible subunit of a heme lyase.</text>
</comment>
<keyword evidence="3 6" id="KW-0479">Metal-binding</keyword>
<dbReference type="InterPro" id="IPR038297">
    <property type="entry name" value="CcmH/CycL/NrfF/Ccl2_sf"/>
</dbReference>
<dbReference type="InterPro" id="IPR005616">
    <property type="entry name" value="CcmH/CycL/Ccl2/NrfF_N"/>
</dbReference>
<reference evidence="8 9" key="1">
    <citation type="submission" date="2015-02" db="EMBL/GenBank/DDBJ databases">
        <title>Genome Sequencing of Rickettsiales.</title>
        <authorList>
            <person name="Daugherty S.C."/>
            <person name="Su Q."/>
            <person name="Abolude K."/>
            <person name="Beier-Sexton M."/>
            <person name="Carlyon J.A."/>
            <person name="Carter R."/>
            <person name="Day N.P."/>
            <person name="Dumler S.J."/>
            <person name="Dyachenko V."/>
            <person name="Godinez A."/>
            <person name="Kurtti T.J."/>
            <person name="Lichay M."/>
            <person name="Mullins K.E."/>
            <person name="Ott S."/>
            <person name="Pappas-Brown V."/>
            <person name="Paris D.H."/>
            <person name="Patel P."/>
            <person name="Richards A.L."/>
            <person name="Sadzewicz L."/>
            <person name="Sears K."/>
            <person name="Seidman D."/>
            <person name="Sengamalay N."/>
            <person name="Stenos J."/>
            <person name="Tallon L.J."/>
            <person name="Vincent G."/>
            <person name="Fraser C.M."/>
            <person name="Munderloh U."/>
            <person name="Dunning-Hotopp J.C."/>
        </authorList>
    </citation>
    <scope>NUCLEOTIDE SEQUENCE [LARGE SCALE GENOMIC DNA]</scope>
    <source>
        <strain evidence="8 9">RAC413</strain>
    </source>
</reference>
<keyword evidence="5 6" id="KW-0408">Iron</keyword>
<feature type="transmembrane region" description="Helical" evidence="6">
    <location>
        <begin position="73"/>
        <end position="92"/>
    </location>
</feature>
<dbReference type="EMBL" id="LANX01000001">
    <property type="protein sequence ID" value="KJV68812.1"/>
    <property type="molecule type" value="Genomic_DNA"/>
</dbReference>
<comment type="caution">
    <text evidence="8">The sequence shown here is derived from an EMBL/GenBank/DDBJ whole genome shotgun (WGS) entry which is preliminary data.</text>
</comment>
<evidence type="ECO:0000256" key="1">
    <source>
        <dbReference type="ARBA" id="ARBA00010342"/>
    </source>
</evidence>
<feature type="domain" description="CcmH/CycL/Ccl2/NrfF N-terminal" evidence="7">
    <location>
        <begin position="2"/>
        <end position="95"/>
    </location>
</feature>
<keyword evidence="6" id="KW-1133">Transmembrane helix</keyword>
<organism evidence="8 9">
    <name type="scientific">Candidatus Neoehrlichia procyonis str. RAC413</name>
    <dbReference type="NCBI Taxonomy" id="1359163"/>
    <lineage>
        <taxon>Bacteria</taxon>
        <taxon>Pseudomonadati</taxon>
        <taxon>Pseudomonadota</taxon>
        <taxon>Alphaproteobacteria</taxon>
        <taxon>Rickettsiales</taxon>
        <taxon>Anaplasmataceae</taxon>
        <taxon>Candidatus Neoehrlichia</taxon>
    </lineage>
</organism>
<evidence type="ECO:0000256" key="2">
    <source>
        <dbReference type="ARBA" id="ARBA00022617"/>
    </source>
</evidence>
<sequence>MELRATKLFRIIKCLVCSGESIHDSQSQFAHYMRTAIRNYINNGYTDQQIIIELRNLYGNKISSTPPYNSNTYLLWIIPELAIIFSIIIIIIKIKLLNK</sequence>
<dbReference type="AlphaFoldDB" id="A0A0F3NM83"/>
<accession>A0A0F3NM83</accession>
<evidence type="ECO:0000256" key="3">
    <source>
        <dbReference type="ARBA" id="ARBA00022723"/>
    </source>
</evidence>
<comment type="similarity">
    <text evidence="1 6">Belongs to the CcmH/CycL/Ccl2/NrfF family.</text>
</comment>
<dbReference type="PANTHER" id="PTHR47870">
    <property type="entry name" value="CYTOCHROME C-TYPE BIOGENESIS PROTEIN CCMH"/>
    <property type="match status" value="1"/>
</dbReference>
<evidence type="ECO:0000256" key="6">
    <source>
        <dbReference type="RuleBase" id="RU364112"/>
    </source>
</evidence>
<dbReference type="PANTHER" id="PTHR47870:SF4">
    <property type="entry name" value="CYTOCHROME C-TYPE BIOGENESIS PROTEIN CYCH"/>
    <property type="match status" value="1"/>
</dbReference>
<dbReference type="Proteomes" id="UP000033562">
    <property type="component" value="Unassembled WGS sequence"/>
</dbReference>
<evidence type="ECO:0000256" key="5">
    <source>
        <dbReference type="ARBA" id="ARBA00023004"/>
    </source>
</evidence>
<keyword evidence="2 6" id="KW-0349">Heme</keyword>
<evidence type="ECO:0000313" key="9">
    <source>
        <dbReference type="Proteomes" id="UP000033562"/>
    </source>
</evidence>
<keyword evidence="6" id="KW-0472">Membrane</keyword>